<gene>
    <name evidence="1" type="ORF">BKP37_04695</name>
</gene>
<sequence length="224" mass="24813">MIYLLKGDKYMYQISGIPKQTPPLITVYGEGSLSISPDQAAVTLGVIIEGEQLQEVQQESAMIITRVINSLLQLGISSENIQTVVYRIDVQYDYKDGRQIFRGYQVNHQLQILVDNIELTGKIVDTAVLNGANSVTNIEFKVAHPTLYYHKALTLAMKDAHGKARVLANELNVRINPVPQKVDELISAPIVPFSGPLLAKAETTPIQPGEITITANIQTKYSFY</sequence>
<comment type="caution">
    <text evidence="1">The sequence shown here is derived from an EMBL/GenBank/DDBJ whole genome shotgun (WGS) entry which is preliminary data.</text>
</comment>
<dbReference type="PANTHER" id="PTHR34387">
    <property type="entry name" value="SLR1258 PROTEIN"/>
    <property type="match status" value="1"/>
</dbReference>
<dbReference type="PANTHER" id="PTHR34387:SF1">
    <property type="entry name" value="PERIPLASMIC IMMUNOGENIC PROTEIN"/>
    <property type="match status" value="1"/>
</dbReference>
<organism evidence="1 2">
    <name type="scientific">Anaerobacillus alkalilacustris</name>
    <dbReference type="NCBI Taxonomy" id="393763"/>
    <lineage>
        <taxon>Bacteria</taxon>
        <taxon>Bacillati</taxon>
        <taxon>Bacillota</taxon>
        <taxon>Bacilli</taxon>
        <taxon>Bacillales</taxon>
        <taxon>Bacillaceae</taxon>
        <taxon>Anaerobacillus</taxon>
    </lineage>
</organism>
<name>A0A1S2LXD2_9BACI</name>
<protein>
    <recommendedName>
        <fullName evidence="3">SIMPL domain-containing protein</fullName>
    </recommendedName>
</protein>
<dbReference type="Proteomes" id="UP000179524">
    <property type="component" value="Unassembled WGS sequence"/>
</dbReference>
<dbReference type="OrthoDB" id="9785192at2"/>
<keyword evidence="2" id="KW-1185">Reference proteome</keyword>
<dbReference type="AlphaFoldDB" id="A0A1S2LXD2"/>
<dbReference type="InterPro" id="IPR007497">
    <property type="entry name" value="SIMPL/DUF541"/>
</dbReference>
<proteinExistence type="predicted"/>
<dbReference type="Gene3D" id="3.30.70.2970">
    <property type="entry name" value="Protein of unknown function (DUF541), domain 2"/>
    <property type="match status" value="1"/>
</dbReference>
<dbReference type="EMBL" id="MLQR01000003">
    <property type="protein sequence ID" value="OIJ16833.1"/>
    <property type="molecule type" value="Genomic_DNA"/>
</dbReference>
<reference evidence="1 2" key="1">
    <citation type="submission" date="2016-10" db="EMBL/GenBank/DDBJ databases">
        <title>Draft genome sequences of four alkaliphilic bacteria belonging to the Anaerobacillus genus.</title>
        <authorList>
            <person name="Bassil N.M."/>
            <person name="Lloyd J.R."/>
        </authorList>
    </citation>
    <scope>NUCLEOTIDE SEQUENCE [LARGE SCALE GENOMIC DNA]</scope>
    <source>
        <strain evidence="1 2">DSM 18345</strain>
    </source>
</reference>
<evidence type="ECO:0000313" key="2">
    <source>
        <dbReference type="Proteomes" id="UP000179524"/>
    </source>
</evidence>
<dbReference type="Pfam" id="PF04402">
    <property type="entry name" value="SIMPL"/>
    <property type="match status" value="1"/>
</dbReference>
<evidence type="ECO:0008006" key="3">
    <source>
        <dbReference type="Google" id="ProtNLM"/>
    </source>
</evidence>
<dbReference type="InterPro" id="IPR052022">
    <property type="entry name" value="26kDa_periplasmic_antigen"/>
</dbReference>
<accession>A0A1S2LXD2</accession>
<evidence type="ECO:0000313" key="1">
    <source>
        <dbReference type="EMBL" id="OIJ16833.1"/>
    </source>
</evidence>
<dbReference type="Gene3D" id="3.30.110.170">
    <property type="entry name" value="Protein of unknown function (DUF541), domain 1"/>
    <property type="match status" value="1"/>
</dbReference>
<dbReference type="GO" id="GO:0006974">
    <property type="term" value="P:DNA damage response"/>
    <property type="evidence" value="ECO:0007669"/>
    <property type="project" value="TreeGrafter"/>
</dbReference>